<protein>
    <submittedName>
        <fullName evidence="8">Putative oxidoreductase</fullName>
    </submittedName>
</protein>
<dbReference type="STRING" id="1484053.SAMN05444274_102146"/>
<dbReference type="Pfam" id="PF07681">
    <property type="entry name" value="DoxX"/>
    <property type="match status" value="1"/>
</dbReference>
<dbReference type="PANTHER" id="PTHR33452">
    <property type="entry name" value="OXIDOREDUCTASE CATD-RELATED"/>
    <property type="match status" value="1"/>
</dbReference>
<comment type="similarity">
    <text evidence="2">Belongs to the DoxX family.</text>
</comment>
<feature type="transmembrane region" description="Helical" evidence="7">
    <location>
        <begin position="110"/>
        <end position="130"/>
    </location>
</feature>
<dbReference type="InterPro" id="IPR032808">
    <property type="entry name" value="DoxX"/>
</dbReference>
<evidence type="ECO:0000256" key="5">
    <source>
        <dbReference type="ARBA" id="ARBA00022989"/>
    </source>
</evidence>
<dbReference type="OrthoDB" id="9813193at2"/>
<evidence type="ECO:0000256" key="7">
    <source>
        <dbReference type="SAM" id="Phobius"/>
    </source>
</evidence>
<feature type="transmembrane region" description="Helical" evidence="7">
    <location>
        <begin position="54"/>
        <end position="75"/>
    </location>
</feature>
<keyword evidence="3" id="KW-1003">Cell membrane</keyword>
<name>A0A1M4VMS9_9BACT</name>
<dbReference type="PANTHER" id="PTHR33452:SF1">
    <property type="entry name" value="INNER MEMBRANE PROTEIN YPHA-RELATED"/>
    <property type="match status" value="1"/>
</dbReference>
<keyword evidence="6 7" id="KW-0472">Membrane</keyword>
<evidence type="ECO:0000313" key="8">
    <source>
        <dbReference type="EMBL" id="SHE70163.1"/>
    </source>
</evidence>
<keyword evidence="9" id="KW-1185">Reference proteome</keyword>
<evidence type="ECO:0000256" key="4">
    <source>
        <dbReference type="ARBA" id="ARBA00022692"/>
    </source>
</evidence>
<dbReference type="AlphaFoldDB" id="A0A1M4VMS9"/>
<evidence type="ECO:0000256" key="1">
    <source>
        <dbReference type="ARBA" id="ARBA00004651"/>
    </source>
</evidence>
<evidence type="ECO:0000256" key="3">
    <source>
        <dbReference type="ARBA" id="ARBA00022475"/>
    </source>
</evidence>
<organism evidence="8 9">
    <name type="scientific">Mariniphaga anaerophila</name>
    <dbReference type="NCBI Taxonomy" id="1484053"/>
    <lineage>
        <taxon>Bacteria</taxon>
        <taxon>Pseudomonadati</taxon>
        <taxon>Bacteroidota</taxon>
        <taxon>Bacteroidia</taxon>
        <taxon>Marinilabiliales</taxon>
        <taxon>Prolixibacteraceae</taxon>
        <taxon>Mariniphaga</taxon>
    </lineage>
</organism>
<sequence>MKKLLINTLPLANVNFALLLLRAGVALMMLTHGYPKLMHLLSGEPITFPAVPGLGVTLSFVLTVFAEFLCSILVLLGLGTRLSAIPLAITMAVAAFYAHGSDPFASKEMALLYLTIFVVLALTGGGKYSVDHVLARSSSKR</sequence>
<accession>A0A1M4VMS9</accession>
<dbReference type="Proteomes" id="UP000184164">
    <property type="component" value="Unassembled WGS sequence"/>
</dbReference>
<dbReference type="EMBL" id="FQUM01000002">
    <property type="protein sequence ID" value="SHE70163.1"/>
    <property type="molecule type" value="Genomic_DNA"/>
</dbReference>
<proteinExistence type="inferred from homology"/>
<evidence type="ECO:0000256" key="2">
    <source>
        <dbReference type="ARBA" id="ARBA00006679"/>
    </source>
</evidence>
<dbReference type="InterPro" id="IPR051907">
    <property type="entry name" value="DoxX-like_oxidoreductase"/>
</dbReference>
<dbReference type="GO" id="GO:0005886">
    <property type="term" value="C:plasma membrane"/>
    <property type="evidence" value="ECO:0007669"/>
    <property type="project" value="UniProtKB-SubCell"/>
</dbReference>
<reference evidence="8 9" key="1">
    <citation type="submission" date="2016-11" db="EMBL/GenBank/DDBJ databases">
        <authorList>
            <person name="Jaros S."/>
            <person name="Januszkiewicz K."/>
            <person name="Wedrychowicz H."/>
        </authorList>
    </citation>
    <scope>NUCLEOTIDE SEQUENCE [LARGE SCALE GENOMIC DNA]</scope>
    <source>
        <strain evidence="8 9">DSM 26910</strain>
    </source>
</reference>
<evidence type="ECO:0000313" key="9">
    <source>
        <dbReference type="Proteomes" id="UP000184164"/>
    </source>
</evidence>
<gene>
    <name evidence="8" type="ORF">SAMN05444274_102146</name>
</gene>
<feature type="transmembrane region" description="Helical" evidence="7">
    <location>
        <begin position="82"/>
        <end position="98"/>
    </location>
</feature>
<dbReference type="RefSeq" id="WP_072999171.1">
    <property type="nucleotide sequence ID" value="NZ_FQUM01000002.1"/>
</dbReference>
<evidence type="ECO:0000256" key="6">
    <source>
        <dbReference type="ARBA" id="ARBA00023136"/>
    </source>
</evidence>
<keyword evidence="5 7" id="KW-1133">Transmembrane helix</keyword>
<keyword evidence="4 7" id="KW-0812">Transmembrane</keyword>
<comment type="subcellular location">
    <subcellularLocation>
        <location evidence="1">Cell membrane</location>
        <topology evidence="1">Multi-pass membrane protein</topology>
    </subcellularLocation>
</comment>
<feature type="transmembrane region" description="Helical" evidence="7">
    <location>
        <begin position="12"/>
        <end position="34"/>
    </location>
</feature>